<dbReference type="PROSITE" id="PS52050">
    <property type="entry name" value="WYL"/>
    <property type="match status" value="1"/>
</dbReference>
<reference evidence="4" key="1">
    <citation type="submission" date="2017-05" db="EMBL/GenBank/DDBJ databases">
        <title>Complete and WGS of Bordetella genogroups.</title>
        <authorList>
            <person name="Spilker T."/>
            <person name="Lipuma J."/>
        </authorList>
    </citation>
    <scope>NUCLEOTIDE SEQUENCE [LARGE SCALE GENOMIC DNA]</scope>
    <source>
        <strain evidence="4">AU8256</strain>
    </source>
</reference>
<feature type="domain" description="Helix-turn-helix type 11" evidence="1">
    <location>
        <begin position="6"/>
        <end position="59"/>
    </location>
</feature>
<evidence type="ECO:0000259" key="2">
    <source>
        <dbReference type="Pfam" id="PF13280"/>
    </source>
</evidence>
<dbReference type="EMBL" id="NEVT01000004">
    <property type="protein sequence ID" value="OZI78387.1"/>
    <property type="molecule type" value="Genomic_DNA"/>
</dbReference>
<dbReference type="AlphaFoldDB" id="A0A261VX58"/>
<evidence type="ECO:0000313" key="4">
    <source>
        <dbReference type="Proteomes" id="UP000215633"/>
    </source>
</evidence>
<name>A0A261VX58_9BORD</name>
<protein>
    <submittedName>
        <fullName evidence="3">Transcriptional regulator</fullName>
    </submittedName>
</protein>
<organism evidence="3 4">
    <name type="scientific">Bordetella genomosp. 2</name>
    <dbReference type="NCBI Taxonomy" id="1983456"/>
    <lineage>
        <taxon>Bacteria</taxon>
        <taxon>Pseudomonadati</taxon>
        <taxon>Pseudomonadota</taxon>
        <taxon>Betaproteobacteria</taxon>
        <taxon>Burkholderiales</taxon>
        <taxon>Alcaligenaceae</taxon>
        <taxon>Bordetella</taxon>
    </lineage>
</organism>
<dbReference type="InterPro" id="IPR026881">
    <property type="entry name" value="WYL_dom"/>
</dbReference>
<gene>
    <name evidence="3" type="ORF">CAL24_09715</name>
</gene>
<evidence type="ECO:0000259" key="1">
    <source>
        <dbReference type="Pfam" id="PF08279"/>
    </source>
</evidence>
<evidence type="ECO:0000313" key="3">
    <source>
        <dbReference type="EMBL" id="OZI78387.1"/>
    </source>
</evidence>
<comment type="caution">
    <text evidence="3">The sequence shown here is derived from an EMBL/GenBank/DDBJ whole genome shotgun (WGS) entry which is preliminary data.</text>
</comment>
<dbReference type="Pfam" id="PF13280">
    <property type="entry name" value="WYL"/>
    <property type="match status" value="1"/>
</dbReference>
<dbReference type="SUPFAM" id="SSF46785">
    <property type="entry name" value="Winged helix' DNA-binding domain"/>
    <property type="match status" value="1"/>
</dbReference>
<dbReference type="Gene3D" id="1.10.10.10">
    <property type="entry name" value="Winged helix-like DNA-binding domain superfamily/Winged helix DNA-binding domain"/>
    <property type="match status" value="1"/>
</dbReference>
<accession>A0A261VX58</accession>
<dbReference type="InterPro" id="IPR036390">
    <property type="entry name" value="WH_DNA-bd_sf"/>
</dbReference>
<dbReference type="Pfam" id="PF08279">
    <property type="entry name" value="HTH_11"/>
    <property type="match status" value="1"/>
</dbReference>
<dbReference type="InterPro" id="IPR013196">
    <property type="entry name" value="HTH_11"/>
</dbReference>
<proteinExistence type="predicted"/>
<sequence>MSRARRLFALIQLLRRHRYPITGAALAAELGVSLRTLYRDIGALQEQGAQIEAEPGRGYLLRPGFVLPSLMFSEDEIEALVLGSRWVADRRGDARLSAAACSALAKIAAVLPEELRAALDADIILAGSGATVPIDAAVLPTLRQTIRAEQKLDIVYRDLQDTESARTIWPFALACFDHVWLVVAWCELRQAFRHFRADRIVSLAASGERYPRRRQVLLQAWRAAQAMAPP</sequence>
<feature type="domain" description="WYL" evidence="2">
    <location>
        <begin position="138"/>
        <end position="203"/>
    </location>
</feature>
<dbReference type="PANTHER" id="PTHR34580">
    <property type="match status" value="1"/>
</dbReference>
<keyword evidence="4" id="KW-1185">Reference proteome</keyword>
<dbReference type="Proteomes" id="UP000215633">
    <property type="component" value="Unassembled WGS sequence"/>
</dbReference>
<dbReference type="RefSeq" id="WP_094806579.1">
    <property type="nucleotide sequence ID" value="NZ_NEVT01000004.1"/>
</dbReference>
<dbReference type="InterPro" id="IPR051534">
    <property type="entry name" value="CBASS_pafABC_assoc_protein"/>
</dbReference>
<dbReference type="InterPro" id="IPR036388">
    <property type="entry name" value="WH-like_DNA-bd_sf"/>
</dbReference>
<dbReference type="PANTHER" id="PTHR34580:SF3">
    <property type="entry name" value="PROTEIN PAFB"/>
    <property type="match status" value="1"/>
</dbReference>